<gene>
    <name evidence="2" type="ORF">S06H3_53833</name>
</gene>
<proteinExistence type="predicted"/>
<dbReference type="EMBL" id="BARV01034364">
    <property type="protein sequence ID" value="GAI58500.1"/>
    <property type="molecule type" value="Genomic_DNA"/>
</dbReference>
<protein>
    <recommendedName>
        <fullName evidence="1">Transposase IS66 central domain-containing protein</fullName>
    </recommendedName>
</protein>
<dbReference type="InterPro" id="IPR052344">
    <property type="entry name" value="Transposase-related"/>
</dbReference>
<dbReference type="InterPro" id="IPR004291">
    <property type="entry name" value="Transposase_IS66_central"/>
</dbReference>
<evidence type="ECO:0000259" key="1">
    <source>
        <dbReference type="Pfam" id="PF03050"/>
    </source>
</evidence>
<dbReference type="PANTHER" id="PTHR33678:SF1">
    <property type="entry name" value="BLL1576 PROTEIN"/>
    <property type="match status" value="1"/>
</dbReference>
<dbReference type="AlphaFoldDB" id="X1R5V2"/>
<feature type="non-terminal residue" evidence="2">
    <location>
        <position position="1"/>
    </location>
</feature>
<evidence type="ECO:0000313" key="2">
    <source>
        <dbReference type="EMBL" id="GAI58500.1"/>
    </source>
</evidence>
<feature type="domain" description="Transposase IS66 central" evidence="1">
    <location>
        <begin position="2"/>
        <end position="35"/>
    </location>
</feature>
<accession>X1R5V2</accession>
<sequence length="74" mass="7920">QDVPADNNACERALRKPVVHRKVSGGFRSAWGAEAYATISTVLQTAQKRGENALATLSCALGPRLDVHLLPQPP</sequence>
<reference evidence="2" key="1">
    <citation type="journal article" date="2014" name="Front. Microbiol.">
        <title>High frequency of phylogenetically diverse reductive dehalogenase-homologous genes in deep subseafloor sedimentary metagenomes.</title>
        <authorList>
            <person name="Kawai M."/>
            <person name="Futagami T."/>
            <person name="Toyoda A."/>
            <person name="Takaki Y."/>
            <person name="Nishi S."/>
            <person name="Hori S."/>
            <person name="Arai W."/>
            <person name="Tsubouchi T."/>
            <person name="Morono Y."/>
            <person name="Uchiyama I."/>
            <person name="Ito T."/>
            <person name="Fujiyama A."/>
            <person name="Inagaki F."/>
            <person name="Takami H."/>
        </authorList>
    </citation>
    <scope>NUCLEOTIDE SEQUENCE</scope>
    <source>
        <strain evidence="2">Expedition CK06-06</strain>
    </source>
</reference>
<organism evidence="2">
    <name type="scientific">marine sediment metagenome</name>
    <dbReference type="NCBI Taxonomy" id="412755"/>
    <lineage>
        <taxon>unclassified sequences</taxon>
        <taxon>metagenomes</taxon>
        <taxon>ecological metagenomes</taxon>
    </lineage>
</organism>
<comment type="caution">
    <text evidence="2">The sequence shown here is derived from an EMBL/GenBank/DDBJ whole genome shotgun (WGS) entry which is preliminary data.</text>
</comment>
<name>X1R5V2_9ZZZZ</name>
<dbReference type="Pfam" id="PF03050">
    <property type="entry name" value="DDE_Tnp_IS66"/>
    <property type="match status" value="1"/>
</dbReference>
<dbReference type="PANTHER" id="PTHR33678">
    <property type="entry name" value="BLL1576 PROTEIN"/>
    <property type="match status" value="1"/>
</dbReference>